<protein>
    <submittedName>
        <fullName evidence="1">Uncharacterized protein</fullName>
    </submittedName>
</protein>
<name>A0AA35JMS2_9SAUR</name>
<feature type="non-terminal residue" evidence="1">
    <location>
        <position position="112"/>
    </location>
</feature>
<evidence type="ECO:0000313" key="1">
    <source>
        <dbReference type="EMBL" id="CAI5762345.1"/>
    </source>
</evidence>
<proteinExistence type="predicted"/>
<evidence type="ECO:0000313" key="2">
    <source>
        <dbReference type="Proteomes" id="UP001178461"/>
    </source>
</evidence>
<reference evidence="1" key="1">
    <citation type="submission" date="2022-12" db="EMBL/GenBank/DDBJ databases">
        <authorList>
            <person name="Alioto T."/>
            <person name="Alioto T."/>
            <person name="Gomez Garrido J."/>
        </authorList>
    </citation>
    <scope>NUCLEOTIDE SEQUENCE</scope>
</reference>
<organism evidence="1 2">
    <name type="scientific">Podarcis lilfordi</name>
    <name type="common">Lilford's wall lizard</name>
    <dbReference type="NCBI Taxonomy" id="74358"/>
    <lineage>
        <taxon>Eukaryota</taxon>
        <taxon>Metazoa</taxon>
        <taxon>Chordata</taxon>
        <taxon>Craniata</taxon>
        <taxon>Vertebrata</taxon>
        <taxon>Euteleostomi</taxon>
        <taxon>Lepidosauria</taxon>
        <taxon>Squamata</taxon>
        <taxon>Bifurcata</taxon>
        <taxon>Unidentata</taxon>
        <taxon>Episquamata</taxon>
        <taxon>Laterata</taxon>
        <taxon>Lacertibaenia</taxon>
        <taxon>Lacertidae</taxon>
        <taxon>Podarcis</taxon>
    </lineage>
</organism>
<dbReference type="AlphaFoldDB" id="A0AA35JMS2"/>
<accession>A0AA35JMS2</accession>
<dbReference type="Proteomes" id="UP001178461">
    <property type="component" value="Chromosome 1"/>
</dbReference>
<feature type="non-terminal residue" evidence="1">
    <location>
        <position position="1"/>
    </location>
</feature>
<dbReference type="EMBL" id="OX395126">
    <property type="protein sequence ID" value="CAI5762345.1"/>
    <property type="molecule type" value="Genomic_DNA"/>
</dbReference>
<gene>
    <name evidence="1" type="ORF">PODLI_1B021373</name>
</gene>
<keyword evidence="2" id="KW-1185">Reference proteome</keyword>
<sequence length="112" mass="11997">RRGTTAPWTNTLPPPQSAAGSLETIMSRMGSFGVAPGAWRLLFVAFPASDSLPPRRTMQLLPTLPRARPFRSLQLLPQPLLLCCALRLPAALPEELRSAAAANAQLKGRKGG</sequence>